<accession>A0ABU8BG45</accession>
<reference evidence="5 6" key="1">
    <citation type="submission" date="2024-02" db="EMBL/GenBank/DDBJ databases">
        <title>Adaptive strategies in a cosmopolitan and abundant soil bacterium.</title>
        <authorList>
            <person name="Carini P."/>
        </authorList>
    </citation>
    <scope>NUCLEOTIDE SEQUENCE [LARGE SCALE GENOMIC DNA]</scope>
    <source>
        <strain evidence="5 6">AZCC 1608</strain>
    </source>
</reference>
<dbReference type="PANTHER" id="PTHR42951:SF4">
    <property type="entry name" value="ACYL-COENZYME A THIOESTERASE MBLAC2"/>
    <property type="match status" value="1"/>
</dbReference>
<dbReference type="EMBL" id="JAZHRV010000001">
    <property type="protein sequence ID" value="MEH2557523.1"/>
    <property type="molecule type" value="Genomic_DNA"/>
</dbReference>
<evidence type="ECO:0000313" key="6">
    <source>
        <dbReference type="Proteomes" id="UP001364224"/>
    </source>
</evidence>
<dbReference type="InterPro" id="IPR006311">
    <property type="entry name" value="TAT_signal"/>
</dbReference>
<dbReference type="PANTHER" id="PTHR42951">
    <property type="entry name" value="METALLO-BETA-LACTAMASE DOMAIN-CONTAINING"/>
    <property type="match status" value="1"/>
</dbReference>
<keyword evidence="6" id="KW-1185">Reference proteome</keyword>
<keyword evidence="3" id="KW-0732">Signal</keyword>
<gene>
    <name evidence="5" type="ORF">V1286_005052</name>
</gene>
<dbReference type="InterPro" id="IPR036866">
    <property type="entry name" value="RibonucZ/Hydroxyglut_hydro"/>
</dbReference>
<evidence type="ECO:0000256" key="2">
    <source>
        <dbReference type="SAM" id="Coils"/>
    </source>
</evidence>
<proteinExistence type="inferred from homology"/>
<organism evidence="5 6">
    <name type="scientific">Bradyrhizobium algeriense</name>
    <dbReference type="NCBI Taxonomy" id="634784"/>
    <lineage>
        <taxon>Bacteria</taxon>
        <taxon>Pseudomonadati</taxon>
        <taxon>Pseudomonadota</taxon>
        <taxon>Alphaproteobacteria</taxon>
        <taxon>Hyphomicrobiales</taxon>
        <taxon>Nitrobacteraceae</taxon>
        <taxon>Bradyrhizobium</taxon>
    </lineage>
</organism>
<evidence type="ECO:0000259" key="4">
    <source>
        <dbReference type="SMART" id="SM00849"/>
    </source>
</evidence>
<dbReference type="InterPro" id="IPR001279">
    <property type="entry name" value="Metallo-B-lactamas"/>
</dbReference>
<dbReference type="SMART" id="SM00849">
    <property type="entry name" value="Lactamase_B"/>
    <property type="match status" value="1"/>
</dbReference>
<evidence type="ECO:0000256" key="1">
    <source>
        <dbReference type="ARBA" id="ARBA00005250"/>
    </source>
</evidence>
<feature type="signal peptide" evidence="3">
    <location>
        <begin position="1"/>
        <end position="23"/>
    </location>
</feature>
<dbReference type="Pfam" id="PF00753">
    <property type="entry name" value="Lactamase_B"/>
    <property type="match status" value="1"/>
</dbReference>
<keyword evidence="2" id="KW-0175">Coiled coil</keyword>
<dbReference type="InterPro" id="IPR050855">
    <property type="entry name" value="NDM-1-like"/>
</dbReference>
<dbReference type="Proteomes" id="UP001364224">
    <property type="component" value="Unassembled WGS sequence"/>
</dbReference>
<comment type="caution">
    <text evidence="5">The sequence shown here is derived from an EMBL/GenBank/DDBJ whole genome shotgun (WGS) entry which is preliminary data.</text>
</comment>
<feature type="coiled-coil region" evidence="2">
    <location>
        <begin position="264"/>
        <end position="291"/>
    </location>
</feature>
<feature type="chain" id="PRO_5047220928" evidence="3">
    <location>
        <begin position="24"/>
        <end position="322"/>
    </location>
</feature>
<name>A0ABU8BG45_9BRAD</name>
<dbReference type="SUPFAM" id="SSF56281">
    <property type="entry name" value="Metallo-hydrolase/oxidoreductase"/>
    <property type="match status" value="1"/>
</dbReference>
<evidence type="ECO:0000313" key="5">
    <source>
        <dbReference type="EMBL" id="MEH2557523.1"/>
    </source>
</evidence>
<comment type="similarity">
    <text evidence="1">Belongs to the metallo-beta-lactamase superfamily. Class-B beta-lactamase family.</text>
</comment>
<evidence type="ECO:0000256" key="3">
    <source>
        <dbReference type="SAM" id="SignalP"/>
    </source>
</evidence>
<dbReference type="CDD" id="cd16282">
    <property type="entry name" value="metallo-hydrolase-like_MBL-fold"/>
    <property type="match status" value="1"/>
</dbReference>
<feature type="domain" description="Metallo-beta-lactamase" evidence="4">
    <location>
        <begin position="71"/>
        <end position="254"/>
    </location>
</feature>
<dbReference type="RefSeq" id="WP_334483818.1">
    <property type="nucleotide sequence ID" value="NZ_JAZHRV010000001.1"/>
</dbReference>
<dbReference type="Gene3D" id="3.60.15.10">
    <property type="entry name" value="Ribonuclease Z/Hydroxyacylglutathione hydrolase-like"/>
    <property type="match status" value="1"/>
</dbReference>
<protein>
    <submittedName>
        <fullName evidence="5">Glyoxylase-like metal-dependent hydrolase (Beta-lactamase superfamily II)</fullName>
    </submittedName>
</protein>
<sequence>MTNVYRLSRRGFCLCCIGATTMAATGGGWLSPRQSFAKALGIVEMIRADAAKASIKTYKLRGNVAILEGSGGNMGVLTGADGTLLVDAGITATRPRIMGALASLDNAPVKHLVNTHWHFDHADGNEWISREGARIIAHANTRKNLMAAVRVEDWNFNFPAAPSAAIPTETFSGEKTVVLNKSTLLLKHHPNAHTDGDIAVTFAEANVLHAGDIYWNGIYPFIDYSTGGSIDGTIREVEAILSDADDQTIIVPGHGHPVSNKSELRDYREMLVAIRDRVSALKRQKRTLEEIVAANPTAPFDQKWGQFVITPAFFTKLVYEGV</sequence>
<dbReference type="PROSITE" id="PS51318">
    <property type="entry name" value="TAT"/>
    <property type="match status" value="1"/>
</dbReference>